<feature type="transmembrane region" description="Helical" evidence="13">
    <location>
        <begin position="800"/>
        <end position="826"/>
    </location>
</feature>
<evidence type="ECO:0000256" key="9">
    <source>
        <dbReference type="ARBA" id="ARBA00023136"/>
    </source>
</evidence>
<keyword evidence="15" id="KW-1185">Reference proteome</keyword>
<feature type="transmembrane region" description="Helical" evidence="13">
    <location>
        <begin position="6"/>
        <end position="26"/>
    </location>
</feature>
<organism evidence="14 15">
    <name type="scientific">Hermetia illucens</name>
    <name type="common">Black soldier fly</name>
    <dbReference type="NCBI Taxonomy" id="343691"/>
    <lineage>
        <taxon>Eukaryota</taxon>
        <taxon>Metazoa</taxon>
        <taxon>Ecdysozoa</taxon>
        <taxon>Arthropoda</taxon>
        <taxon>Hexapoda</taxon>
        <taxon>Insecta</taxon>
        <taxon>Pterygota</taxon>
        <taxon>Neoptera</taxon>
        <taxon>Endopterygota</taxon>
        <taxon>Diptera</taxon>
        <taxon>Brachycera</taxon>
        <taxon>Stratiomyomorpha</taxon>
        <taxon>Stratiomyidae</taxon>
        <taxon>Hermetiinae</taxon>
        <taxon>Hermetia</taxon>
    </lineage>
</organism>
<dbReference type="InterPro" id="IPR002591">
    <property type="entry name" value="Phosphodiest/P_Trfase"/>
</dbReference>
<dbReference type="FunCoup" id="A0A7R8UDS6">
    <property type="interactions" value="1018"/>
</dbReference>
<feature type="transmembrane region" description="Helical" evidence="13">
    <location>
        <begin position="555"/>
        <end position="573"/>
    </location>
</feature>
<keyword evidence="9 13" id="KW-0472">Membrane</keyword>
<keyword evidence="10" id="KW-0325">Glycoprotein</keyword>
<feature type="transmembrane region" description="Helical" evidence="13">
    <location>
        <begin position="480"/>
        <end position="507"/>
    </location>
</feature>
<comment type="pathway">
    <text evidence="2">Glycolipid biosynthesis; glycosylphosphatidylinositol-anchor biosynthesis.</text>
</comment>
<dbReference type="InterPro" id="IPR037675">
    <property type="entry name" value="PIG-O_N"/>
</dbReference>
<evidence type="ECO:0000256" key="13">
    <source>
        <dbReference type="SAM" id="Phobius"/>
    </source>
</evidence>
<dbReference type="Pfam" id="PF01663">
    <property type="entry name" value="Phosphodiest"/>
    <property type="match status" value="1"/>
</dbReference>
<keyword evidence="8 13" id="KW-1133">Transmembrane helix</keyword>
<sequence length="1084" mass="123598">MVFAWNYLFVLIWIAYLISSGVFLFSRGFLLSRVSKQDFSTCRLLSNDPNEDYHLNEDLVQEIFKDVNASTANLCLPKKSKVVILVIDALKYEFGLYNPDLDNPLPFENRINIFNELLTAQPDHSRLLKFRADPPTTTLQRLKGLTTGSLPTFIDIGSNFATPEINEDNIIDQIIRNRLSAVFLGDSTWTELYPKRFKRQYSYPSFDIFDLDTVDSEILKNLPSELEKSDWDVLIAHFLGIDHCGHRYGPLHEEMTRKLTELDGILRKVIDKMDNETTLLVIGDHGMTGTGDHGGESEDELNALLFAYSKSHKFITSDYGSDNVTMQQIDLVPTLSSILGIPIPYSNLGLINFNILPDTPVPHMTKYQTLLLHAWQNAKQIYKYFYNYALDNKRSFNLESMDSLESQFLILTHRVNTIYNELAFKNFMKDLNAHLRNILDVCRDIWVKFDANQMSQGLLLTFLPIFFSFLLINNSKPIQLANIFTSSAVGFIYLVNFAAGVFAYRYFKKLSMKTEEHSVLFVTNIVSTVMLAILTLQNWPQIAVNWSNTKRFSNVPTRCIFLISASVFFSNSFIIEEQKILSYLLIAVVILTLYELTEENNRFRLKTKFRLMPFLKSLEFGLIVVGVVTIILLRLAYNFFQCREEQGNCGDFLIGGSVKKTSRTHLYMISVIVLLLYTTLTRIYLRSCGNLTGFSINVMLARYGPTVAAVCAGGHMLLTNSRIKNVNPSQIDAMALVIYALFLLQIIIIFVYPLMTYVLPRRNPTTITVNPSGNVIPEIFKKMKSIYEGDQKDQRGEIPVVYGLATIYSSVLISFGVFLAIVIAVLLDAKASLGFAICIAVGAALLALHAILRYRTATNLESCCQPTFTAVVSWYLLSQFCFYATSHQPTMSQINWRAAFVGRSANFDHSNFISGTLVLFNTFCGQIFFLTLYGLLNTEMFALYALFPSLLRRKTKEKKSSSNYSDIRETIINKNDWKSDAQLMDFDITRGDLVLYENEHLFIGSLLKLATQIFMLQGIKVFCSMMACTIHCRHLMVWKIFAPRFIYEGLATFISLPAIIFGYLILIRVHWSVSRMINRINKTK</sequence>
<dbReference type="PANTHER" id="PTHR23071:SF1">
    <property type="entry name" value="GPI ETHANOLAMINE PHOSPHATE TRANSFERASE 3"/>
    <property type="match status" value="1"/>
</dbReference>
<comment type="subcellular location">
    <subcellularLocation>
        <location evidence="1">Endoplasmic reticulum membrane</location>
        <topology evidence="1">Multi-pass membrane protein</topology>
    </subcellularLocation>
</comment>
<feature type="transmembrane region" description="Helical" evidence="13">
    <location>
        <begin position="457"/>
        <end position="474"/>
    </location>
</feature>
<evidence type="ECO:0000313" key="15">
    <source>
        <dbReference type="Proteomes" id="UP000594454"/>
    </source>
</evidence>
<feature type="transmembrane region" description="Helical" evidence="13">
    <location>
        <begin position="731"/>
        <end position="755"/>
    </location>
</feature>
<evidence type="ECO:0000256" key="2">
    <source>
        <dbReference type="ARBA" id="ARBA00004687"/>
    </source>
</evidence>
<evidence type="ECO:0000256" key="4">
    <source>
        <dbReference type="ARBA" id="ARBA00022502"/>
    </source>
</evidence>
<evidence type="ECO:0000256" key="6">
    <source>
        <dbReference type="ARBA" id="ARBA00022692"/>
    </source>
</evidence>
<dbReference type="OMA" id="YPSFDIF"/>
<evidence type="ECO:0000313" key="14">
    <source>
        <dbReference type="EMBL" id="CAD7078097.1"/>
    </source>
</evidence>
<evidence type="ECO:0000256" key="3">
    <source>
        <dbReference type="ARBA" id="ARBA00008695"/>
    </source>
</evidence>
<feature type="transmembrane region" description="Helical" evidence="13">
    <location>
        <begin position="519"/>
        <end position="539"/>
    </location>
</feature>
<dbReference type="InterPro" id="IPR039524">
    <property type="entry name" value="PIGO/GPI13"/>
</dbReference>
<dbReference type="OrthoDB" id="272139at2759"/>
<feature type="transmembrane region" description="Helical" evidence="13">
    <location>
        <begin position="700"/>
        <end position="719"/>
    </location>
</feature>
<name>A0A7R8UDS6_HERIL</name>
<reference evidence="14 15" key="1">
    <citation type="submission" date="2020-11" db="EMBL/GenBank/DDBJ databases">
        <authorList>
            <person name="Wallbank WR R."/>
            <person name="Pardo Diaz C."/>
            <person name="Kozak K."/>
            <person name="Martin S."/>
            <person name="Jiggins C."/>
            <person name="Moest M."/>
            <person name="Warren A I."/>
            <person name="Generalovic N T."/>
            <person name="Byers J.R.P. K."/>
            <person name="Montejo-Kovacevich G."/>
            <person name="Yen C E."/>
        </authorList>
    </citation>
    <scope>NUCLEOTIDE SEQUENCE [LARGE SCALE GENOMIC DNA]</scope>
</reference>
<comment type="similarity">
    <text evidence="3">Belongs to the PIGG/PIGN/PIGO family. PIGO subfamily.</text>
</comment>
<dbReference type="PANTHER" id="PTHR23071">
    <property type="entry name" value="PHOSPHATIDYLINOSITOL GLYCAN"/>
    <property type="match status" value="1"/>
</dbReference>
<evidence type="ECO:0000256" key="8">
    <source>
        <dbReference type="ARBA" id="ARBA00022989"/>
    </source>
</evidence>
<keyword evidence="7" id="KW-0256">Endoplasmic reticulum</keyword>
<dbReference type="GO" id="GO:0051377">
    <property type="term" value="F:mannose-ethanolamine phosphotransferase activity"/>
    <property type="evidence" value="ECO:0007669"/>
    <property type="project" value="InterPro"/>
</dbReference>
<protein>
    <recommendedName>
        <fullName evidence="12">GPI ethanolamine phosphate transferase 3, catalytic subunit</fullName>
    </recommendedName>
    <alternativeName>
        <fullName evidence="11">Phosphatidylinositol-glycan biosynthesis class O protein</fullName>
    </alternativeName>
</protein>
<evidence type="ECO:0000256" key="11">
    <source>
        <dbReference type="ARBA" id="ARBA00079084"/>
    </source>
</evidence>
<dbReference type="GO" id="GO:0006506">
    <property type="term" value="P:GPI anchor biosynthetic process"/>
    <property type="evidence" value="ECO:0007669"/>
    <property type="project" value="UniProtKB-UniPathway"/>
</dbReference>
<keyword evidence="4" id="KW-0337">GPI-anchor biosynthesis</keyword>
<dbReference type="FunFam" id="3.40.720.10:FF:000041">
    <property type="entry name" value="GPI ethanolamine phosphate transferase 3"/>
    <property type="match status" value="1"/>
</dbReference>
<feature type="transmembrane region" description="Helical" evidence="13">
    <location>
        <begin position="617"/>
        <end position="637"/>
    </location>
</feature>
<gene>
    <name evidence="14" type="ORF">HERILL_LOCUS1386</name>
</gene>
<dbReference type="GO" id="GO:0005789">
    <property type="term" value="C:endoplasmic reticulum membrane"/>
    <property type="evidence" value="ECO:0007669"/>
    <property type="project" value="UniProtKB-SubCell"/>
</dbReference>
<dbReference type="Gene3D" id="3.40.720.10">
    <property type="entry name" value="Alkaline Phosphatase, subunit A"/>
    <property type="match status" value="1"/>
</dbReference>
<dbReference type="SUPFAM" id="SSF53649">
    <property type="entry name" value="Alkaline phosphatase-like"/>
    <property type="match status" value="1"/>
</dbReference>
<dbReference type="CDD" id="cd16023">
    <property type="entry name" value="GPI_EPT_3"/>
    <property type="match status" value="1"/>
</dbReference>
<evidence type="ECO:0000256" key="5">
    <source>
        <dbReference type="ARBA" id="ARBA00022679"/>
    </source>
</evidence>
<dbReference type="InterPro" id="IPR017850">
    <property type="entry name" value="Alkaline_phosphatase_core_sf"/>
</dbReference>
<keyword evidence="6 13" id="KW-0812">Transmembrane</keyword>
<feature type="transmembrane region" description="Helical" evidence="13">
    <location>
        <begin position="1045"/>
        <end position="1066"/>
    </location>
</feature>
<evidence type="ECO:0000256" key="1">
    <source>
        <dbReference type="ARBA" id="ARBA00004477"/>
    </source>
</evidence>
<feature type="transmembrane region" description="Helical" evidence="13">
    <location>
        <begin position="833"/>
        <end position="852"/>
    </location>
</feature>
<feature type="transmembrane region" description="Helical" evidence="13">
    <location>
        <begin position="666"/>
        <end position="685"/>
    </location>
</feature>
<keyword evidence="5" id="KW-0808">Transferase</keyword>
<accession>A0A7R8UDS6</accession>
<evidence type="ECO:0000256" key="10">
    <source>
        <dbReference type="ARBA" id="ARBA00023180"/>
    </source>
</evidence>
<evidence type="ECO:0000256" key="12">
    <source>
        <dbReference type="ARBA" id="ARBA00093602"/>
    </source>
</evidence>
<proteinExistence type="inferred from homology"/>
<dbReference type="UniPathway" id="UPA00196"/>
<dbReference type="EMBL" id="LR899009">
    <property type="protein sequence ID" value="CAD7078097.1"/>
    <property type="molecule type" value="Genomic_DNA"/>
</dbReference>
<dbReference type="AlphaFoldDB" id="A0A7R8UDS6"/>
<dbReference type="Proteomes" id="UP000594454">
    <property type="component" value="Chromosome 1"/>
</dbReference>
<evidence type="ECO:0000256" key="7">
    <source>
        <dbReference type="ARBA" id="ARBA00022824"/>
    </source>
</evidence>
<feature type="transmembrane region" description="Helical" evidence="13">
    <location>
        <begin position="580"/>
        <end position="597"/>
    </location>
</feature>
<dbReference type="InParanoid" id="A0A7R8UDS6"/>